<proteinExistence type="predicted"/>
<evidence type="ECO:0000313" key="2">
    <source>
        <dbReference type="EMBL" id="KAE9987768.1"/>
    </source>
</evidence>
<evidence type="ECO:0000313" key="3">
    <source>
        <dbReference type="Proteomes" id="UP000433883"/>
    </source>
</evidence>
<dbReference type="EMBL" id="WNWQ01000115">
    <property type="protein sequence ID" value="KAE9978247.1"/>
    <property type="molecule type" value="Genomic_DNA"/>
</dbReference>
<evidence type="ECO:0000313" key="4">
    <source>
        <dbReference type="Proteomes" id="UP000447873"/>
    </source>
</evidence>
<name>A0A8H3UZF2_VENIN</name>
<dbReference type="Proteomes" id="UP000447873">
    <property type="component" value="Unassembled WGS sequence"/>
</dbReference>
<organism evidence="1 3">
    <name type="scientific">Venturia inaequalis</name>
    <name type="common">Apple scab fungus</name>
    <dbReference type="NCBI Taxonomy" id="5025"/>
    <lineage>
        <taxon>Eukaryota</taxon>
        <taxon>Fungi</taxon>
        <taxon>Dikarya</taxon>
        <taxon>Ascomycota</taxon>
        <taxon>Pezizomycotina</taxon>
        <taxon>Dothideomycetes</taxon>
        <taxon>Pleosporomycetidae</taxon>
        <taxon>Venturiales</taxon>
        <taxon>Venturiaceae</taxon>
        <taxon>Venturia</taxon>
    </lineage>
</organism>
<sequence length="164" mass="18038">MPAAQTDQRAELGPPSNSYRLDVSYVVALLGLGPLRCGCGRDGATEEPGRMNWSDEDLASGFFEEDFGEYQPSSQPANQKFSRTTFDSNKAIFLAGMELGTEYTNEDADVDADADEEISELTAELLVLAVRATNDHISLQYYTRRKPVWWVVRAVAGEDADDGC</sequence>
<comment type="caution">
    <text evidence="1">The sequence shown here is derived from an EMBL/GenBank/DDBJ whole genome shotgun (WGS) entry which is preliminary data.</text>
</comment>
<protein>
    <submittedName>
        <fullName evidence="1">Uncharacterized protein</fullName>
    </submittedName>
</protein>
<gene>
    <name evidence="1" type="ORF">BLS_000757</name>
    <name evidence="2" type="ORF">EG328_001582</name>
</gene>
<accession>A0A8H3UZF2</accession>
<dbReference type="AlphaFoldDB" id="A0A8H3UZF2"/>
<evidence type="ECO:0000313" key="1">
    <source>
        <dbReference type="EMBL" id="KAE9978247.1"/>
    </source>
</evidence>
<reference evidence="1 3" key="1">
    <citation type="submission" date="2019-11" db="EMBL/GenBank/DDBJ databases">
        <title>Venturia inaequalis Genome Resource.</title>
        <authorList>
            <person name="Lichtner F.J."/>
        </authorList>
    </citation>
    <scope>NUCLEOTIDE SEQUENCE [LARGE SCALE GENOMIC DNA]</scope>
    <source>
        <strain evidence="2 4">120213</strain>
        <strain evidence="1">Bline_iso_100314</strain>
    </source>
</reference>
<dbReference type="Proteomes" id="UP000433883">
    <property type="component" value="Unassembled WGS sequence"/>
</dbReference>
<dbReference type="EMBL" id="WNWS01000014">
    <property type="protein sequence ID" value="KAE9987768.1"/>
    <property type="molecule type" value="Genomic_DNA"/>
</dbReference>